<evidence type="ECO:0000256" key="2">
    <source>
        <dbReference type="ARBA" id="ARBA00022692"/>
    </source>
</evidence>
<keyword evidence="10" id="KW-1185">Reference proteome</keyword>
<dbReference type="InterPro" id="IPR049326">
    <property type="entry name" value="Rhodopsin_dom_fungi"/>
</dbReference>
<accession>A0AA40AKF7</accession>
<dbReference type="GeneID" id="85321066"/>
<evidence type="ECO:0000259" key="8">
    <source>
        <dbReference type="Pfam" id="PF20684"/>
    </source>
</evidence>
<evidence type="ECO:0000313" key="10">
    <source>
        <dbReference type="Proteomes" id="UP001172101"/>
    </source>
</evidence>
<evidence type="ECO:0000256" key="3">
    <source>
        <dbReference type="ARBA" id="ARBA00022989"/>
    </source>
</evidence>
<dbReference type="PANTHER" id="PTHR33048">
    <property type="entry name" value="PTH11-LIKE INTEGRAL MEMBRANE PROTEIN (AFU_ORTHOLOGUE AFUA_5G11245)"/>
    <property type="match status" value="1"/>
</dbReference>
<dbReference type="PANTHER" id="PTHR33048:SF123">
    <property type="entry name" value="INTEGRAL MEMBRANE PROTEIN"/>
    <property type="match status" value="1"/>
</dbReference>
<keyword evidence="3 7" id="KW-1133">Transmembrane helix</keyword>
<dbReference type="GO" id="GO:0016020">
    <property type="term" value="C:membrane"/>
    <property type="evidence" value="ECO:0007669"/>
    <property type="project" value="UniProtKB-SubCell"/>
</dbReference>
<feature type="transmembrane region" description="Helical" evidence="7">
    <location>
        <begin position="200"/>
        <end position="219"/>
    </location>
</feature>
<dbReference type="RefSeq" id="XP_060296242.1">
    <property type="nucleotide sequence ID" value="XM_060437796.1"/>
</dbReference>
<sequence length="326" mass="35860">MSSTNSTALLADYLSESRVPQSLVVIILCPVIALCCVNLRLYTRAFLLKRVFWEDYLIVAAMISILLHYTRLSVMALERRLCHVLFVIVVLGYSAMLILSLTRCIPFQAIWMPQIPGANCTNTTTLFLTVQGHSLAMDFIILVAPLFILRHLTIPWPQRVLLIIVVGFGGIACIAGVLRLQVLRLSTTSPDKTWDSFFSAIYGAIEVNLGIACACIVTLRPLFRRWLPGTDEQPQVELEQPRPRRHVVTKDHIPTMDSTLAATTSNDVELALDKNGIAAPSVSERETICASFPTQDKDDISAGSASACSTSSEGRQDSDINGSVPK</sequence>
<dbReference type="AlphaFoldDB" id="A0AA40AKF7"/>
<feature type="transmembrane region" description="Helical" evidence="7">
    <location>
        <begin position="160"/>
        <end position="180"/>
    </location>
</feature>
<evidence type="ECO:0000256" key="6">
    <source>
        <dbReference type="SAM" id="MobiDB-lite"/>
    </source>
</evidence>
<dbReference type="Pfam" id="PF20684">
    <property type="entry name" value="Fung_rhodopsin"/>
    <property type="match status" value="1"/>
</dbReference>
<dbReference type="InterPro" id="IPR052337">
    <property type="entry name" value="SAT4-like"/>
</dbReference>
<feature type="region of interest" description="Disordered" evidence="6">
    <location>
        <begin position="289"/>
        <end position="326"/>
    </location>
</feature>
<evidence type="ECO:0000256" key="1">
    <source>
        <dbReference type="ARBA" id="ARBA00004141"/>
    </source>
</evidence>
<keyword evidence="2 7" id="KW-0812">Transmembrane</keyword>
<name>A0AA40AKF7_9PEZI</name>
<gene>
    <name evidence="9" type="ORF">B0T26DRAFT_646280</name>
</gene>
<protein>
    <recommendedName>
        <fullName evidence="8">Rhodopsin domain-containing protein</fullName>
    </recommendedName>
</protein>
<feature type="domain" description="Rhodopsin" evidence="8">
    <location>
        <begin position="60"/>
        <end position="225"/>
    </location>
</feature>
<feature type="transmembrane region" description="Helical" evidence="7">
    <location>
        <begin position="130"/>
        <end position="148"/>
    </location>
</feature>
<evidence type="ECO:0000256" key="7">
    <source>
        <dbReference type="SAM" id="Phobius"/>
    </source>
</evidence>
<evidence type="ECO:0000313" key="9">
    <source>
        <dbReference type="EMBL" id="KAK0717449.1"/>
    </source>
</evidence>
<dbReference type="Proteomes" id="UP001172101">
    <property type="component" value="Unassembled WGS sequence"/>
</dbReference>
<proteinExistence type="inferred from homology"/>
<reference evidence="9" key="1">
    <citation type="submission" date="2023-06" db="EMBL/GenBank/DDBJ databases">
        <title>Genome-scale phylogeny and comparative genomics of the fungal order Sordariales.</title>
        <authorList>
            <consortium name="Lawrence Berkeley National Laboratory"/>
            <person name="Hensen N."/>
            <person name="Bonometti L."/>
            <person name="Westerberg I."/>
            <person name="Brannstrom I.O."/>
            <person name="Guillou S."/>
            <person name="Cros-Aarteil S."/>
            <person name="Calhoun S."/>
            <person name="Haridas S."/>
            <person name="Kuo A."/>
            <person name="Mondo S."/>
            <person name="Pangilinan J."/>
            <person name="Riley R."/>
            <person name="LaButti K."/>
            <person name="Andreopoulos B."/>
            <person name="Lipzen A."/>
            <person name="Chen C."/>
            <person name="Yanf M."/>
            <person name="Daum C."/>
            <person name="Ng V."/>
            <person name="Clum A."/>
            <person name="Steindorff A."/>
            <person name="Ohm R."/>
            <person name="Martin F."/>
            <person name="Silar P."/>
            <person name="Natvig D."/>
            <person name="Lalanne C."/>
            <person name="Gautier V."/>
            <person name="Ament-velasquez S.L."/>
            <person name="Kruys A."/>
            <person name="Hutchinson M.I."/>
            <person name="Powell A.J."/>
            <person name="Barry K."/>
            <person name="Miller A.N."/>
            <person name="Grigoriev I.V."/>
            <person name="Debuchy R."/>
            <person name="Gladieux P."/>
            <person name="Thoren M.H."/>
            <person name="Johannesson H."/>
        </authorList>
    </citation>
    <scope>NUCLEOTIDE SEQUENCE</scope>
    <source>
        <strain evidence="9">SMH2392-1A</strain>
    </source>
</reference>
<feature type="compositionally biased region" description="Low complexity" evidence="6">
    <location>
        <begin position="301"/>
        <end position="312"/>
    </location>
</feature>
<comment type="subcellular location">
    <subcellularLocation>
        <location evidence="1">Membrane</location>
        <topology evidence="1">Multi-pass membrane protein</topology>
    </subcellularLocation>
</comment>
<feature type="transmembrane region" description="Helical" evidence="7">
    <location>
        <begin position="23"/>
        <end position="43"/>
    </location>
</feature>
<organism evidence="9 10">
    <name type="scientific">Lasiosphaeria miniovina</name>
    <dbReference type="NCBI Taxonomy" id="1954250"/>
    <lineage>
        <taxon>Eukaryota</taxon>
        <taxon>Fungi</taxon>
        <taxon>Dikarya</taxon>
        <taxon>Ascomycota</taxon>
        <taxon>Pezizomycotina</taxon>
        <taxon>Sordariomycetes</taxon>
        <taxon>Sordariomycetidae</taxon>
        <taxon>Sordariales</taxon>
        <taxon>Lasiosphaeriaceae</taxon>
        <taxon>Lasiosphaeria</taxon>
    </lineage>
</organism>
<dbReference type="EMBL" id="JAUIRO010000004">
    <property type="protein sequence ID" value="KAK0717449.1"/>
    <property type="molecule type" value="Genomic_DNA"/>
</dbReference>
<feature type="transmembrane region" description="Helical" evidence="7">
    <location>
        <begin position="84"/>
        <end position="110"/>
    </location>
</feature>
<evidence type="ECO:0000256" key="4">
    <source>
        <dbReference type="ARBA" id="ARBA00023136"/>
    </source>
</evidence>
<comment type="similarity">
    <text evidence="5">Belongs to the SAT4 family.</text>
</comment>
<evidence type="ECO:0000256" key="5">
    <source>
        <dbReference type="ARBA" id="ARBA00038359"/>
    </source>
</evidence>
<comment type="caution">
    <text evidence="9">The sequence shown here is derived from an EMBL/GenBank/DDBJ whole genome shotgun (WGS) entry which is preliminary data.</text>
</comment>
<keyword evidence="4 7" id="KW-0472">Membrane</keyword>